<comment type="caution">
    <text evidence="1">The sequence shown here is derived from an EMBL/GenBank/DDBJ whole genome shotgun (WGS) entry which is preliminary data.</text>
</comment>
<sequence length="199" mass="23188">MSFIPQQFYEVVKLKNQLPATMEQNMMQHHIFNNSSCELLYMKIGELPFPSILIRNRALGRPRKQNPYCRDVVVARYLSGAYLLPTNYNVKPSLKSTETRSYRNASTVKGNKMLTFYNTFSGKYEMHSGTRKNVHSVTKSFQHFTQIFQSYSQQPSLQQVSSLQPFRQQPSLQPFRPNYQPSLFTNTVNSELPQQFINN</sequence>
<evidence type="ECO:0000313" key="1">
    <source>
        <dbReference type="EMBL" id="GBC08322.1"/>
    </source>
</evidence>
<organism evidence="1 3">
    <name type="scientific">Rhizophagus clarus</name>
    <dbReference type="NCBI Taxonomy" id="94130"/>
    <lineage>
        <taxon>Eukaryota</taxon>
        <taxon>Fungi</taxon>
        <taxon>Fungi incertae sedis</taxon>
        <taxon>Mucoromycota</taxon>
        <taxon>Glomeromycotina</taxon>
        <taxon>Glomeromycetes</taxon>
        <taxon>Glomerales</taxon>
        <taxon>Glomeraceae</taxon>
        <taxon>Rhizophagus</taxon>
    </lineage>
</organism>
<dbReference type="EMBL" id="BEXD01004207">
    <property type="protein sequence ID" value="GBC08322.1"/>
    <property type="molecule type" value="Genomic_DNA"/>
</dbReference>
<dbReference type="AlphaFoldDB" id="A0A2Z6SEU2"/>
<proteinExistence type="predicted"/>
<reference evidence="2" key="2">
    <citation type="submission" date="2019-10" db="EMBL/GenBank/DDBJ databases">
        <title>Conservation and host-specific expression of non-tandemly repeated heterogenous ribosome RNA gene in arbuscular mycorrhizal fungi.</title>
        <authorList>
            <person name="Maeda T."/>
            <person name="Kobayashi Y."/>
            <person name="Nakagawa T."/>
            <person name="Ezawa T."/>
            <person name="Yamaguchi K."/>
            <person name="Bino T."/>
            <person name="Nishimoto Y."/>
            <person name="Shigenobu S."/>
            <person name="Kawaguchi M."/>
        </authorList>
    </citation>
    <scope>NUCLEOTIDE SEQUENCE</scope>
    <source>
        <strain evidence="2">HR1</strain>
    </source>
</reference>
<name>A0A2Z6SEU2_9GLOM</name>
<evidence type="ECO:0000313" key="2">
    <source>
        <dbReference type="EMBL" id="GET03526.1"/>
    </source>
</evidence>
<accession>A0A2Z6SEU2</accession>
<dbReference type="EMBL" id="BLAL01000324">
    <property type="protein sequence ID" value="GET03526.1"/>
    <property type="molecule type" value="Genomic_DNA"/>
</dbReference>
<dbReference type="OrthoDB" id="2372458at2759"/>
<keyword evidence="3" id="KW-1185">Reference proteome</keyword>
<dbReference type="Proteomes" id="UP000615446">
    <property type="component" value="Unassembled WGS sequence"/>
</dbReference>
<protein>
    <submittedName>
        <fullName evidence="1">Uncharacterized protein</fullName>
    </submittedName>
</protein>
<gene>
    <name evidence="2" type="ORF">RCL2_002986300</name>
    <name evidence="1" type="ORF">RclHR1_08020005</name>
</gene>
<reference evidence="1 3" key="1">
    <citation type="submission" date="2017-11" db="EMBL/GenBank/DDBJ databases">
        <title>The genome of Rhizophagus clarus HR1 reveals common genetic basis of auxotrophy among arbuscular mycorrhizal fungi.</title>
        <authorList>
            <person name="Kobayashi Y."/>
        </authorList>
    </citation>
    <scope>NUCLEOTIDE SEQUENCE [LARGE SCALE GENOMIC DNA]</scope>
    <source>
        <strain evidence="1 3">HR1</strain>
    </source>
</reference>
<dbReference type="Proteomes" id="UP000247702">
    <property type="component" value="Unassembled WGS sequence"/>
</dbReference>
<evidence type="ECO:0000313" key="3">
    <source>
        <dbReference type="Proteomes" id="UP000247702"/>
    </source>
</evidence>